<keyword evidence="4" id="KW-0862">Zinc</keyword>
<proteinExistence type="inferred from homology"/>
<dbReference type="GO" id="GO:0046872">
    <property type="term" value="F:metal ion binding"/>
    <property type="evidence" value="ECO:0007669"/>
    <property type="project" value="UniProtKB-KW"/>
</dbReference>
<keyword evidence="2" id="KW-0479">Metal-binding</keyword>
<reference evidence="6 7" key="1">
    <citation type="journal article" date="2017" name="Elife">
        <title>Extensive horizontal gene transfer in cheese-associated bacteria.</title>
        <authorList>
            <person name="Bonham K.S."/>
            <person name="Wolfe B.E."/>
            <person name="Dutton R.J."/>
        </authorList>
    </citation>
    <scope>NUCLEOTIDE SEQUENCE [LARGE SCALE GENOMIC DNA]</scope>
    <source>
        <strain evidence="6 7">947_7</strain>
    </source>
</reference>
<organism evidence="6 7">
    <name type="scientific">Brevibacterium aurantiacum</name>
    <dbReference type="NCBI Taxonomy" id="273384"/>
    <lineage>
        <taxon>Bacteria</taxon>
        <taxon>Bacillati</taxon>
        <taxon>Actinomycetota</taxon>
        <taxon>Actinomycetes</taxon>
        <taxon>Micrococcales</taxon>
        <taxon>Brevibacteriaceae</taxon>
        <taxon>Brevibacterium</taxon>
    </lineage>
</organism>
<dbReference type="PANTHER" id="PTHR42978:SF6">
    <property type="entry name" value="QUORUM-QUENCHING LACTONASE YTNP-RELATED"/>
    <property type="match status" value="1"/>
</dbReference>
<name>A0A2A3Z2V7_BREAU</name>
<dbReference type="RefSeq" id="WP_096162608.1">
    <property type="nucleotide sequence ID" value="NZ_JABUXY010000017.1"/>
</dbReference>
<gene>
    <name evidence="6" type="ORF">CIK64_14085</name>
</gene>
<evidence type="ECO:0000256" key="2">
    <source>
        <dbReference type="ARBA" id="ARBA00022723"/>
    </source>
</evidence>
<feature type="domain" description="Metallo-beta-lactamase" evidence="5">
    <location>
        <begin position="70"/>
        <end position="281"/>
    </location>
</feature>
<evidence type="ECO:0000256" key="1">
    <source>
        <dbReference type="ARBA" id="ARBA00007749"/>
    </source>
</evidence>
<dbReference type="PANTHER" id="PTHR42978">
    <property type="entry name" value="QUORUM-QUENCHING LACTONASE YTNP-RELATED-RELATED"/>
    <property type="match status" value="1"/>
</dbReference>
<dbReference type="Proteomes" id="UP000217564">
    <property type="component" value="Unassembled WGS sequence"/>
</dbReference>
<dbReference type="InterPro" id="IPR036866">
    <property type="entry name" value="RibonucZ/Hydroxyglut_hydro"/>
</dbReference>
<accession>A0A2A3Z2V7</accession>
<dbReference type="SUPFAM" id="SSF56281">
    <property type="entry name" value="Metallo-hydrolase/oxidoreductase"/>
    <property type="match status" value="1"/>
</dbReference>
<evidence type="ECO:0000313" key="6">
    <source>
        <dbReference type="EMBL" id="PCC45849.1"/>
    </source>
</evidence>
<dbReference type="Pfam" id="PF00753">
    <property type="entry name" value="Lactamase_B"/>
    <property type="match status" value="1"/>
</dbReference>
<dbReference type="EMBL" id="NRGP01000019">
    <property type="protein sequence ID" value="PCC45849.1"/>
    <property type="molecule type" value="Genomic_DNA"/>
</dbReference>
<dbReference type="InterPro" id="IPR001279">
    <property type="entry name" value="Metallo-B-lactamas"/>
</dbReference>
<dbReference type="Gene3D" id="3.60.15.10">
    <property type="entry name" value="Ribonuclease Z/Hydroxyacylglutathione hydrolase-like"/>
    <property type="match status" value="1"/>
</dbReference>
<dbReference type="AlphaFoldDB" id="A0A2A3Z2V7"/>
<dbReference type="InterPro" id="IPR051013">
    <property type="entry name" value="MBL_superfamily_lactonases"/>
</dbReference>
<evidence type="ECO:0000259" key="5">
    <source>
        <dbReference type="SMART" id="SM00849"/>
    </source>
</evidence>
<sequence>MRTPQNPTNDFSDAIPSWTVGNIVVHRIDEAPLPPATGTWLFPDVTERVIAQARWLEPDFADASGIVHIDSHSFALETEGVRVVIDTAIGNGKERANPAWNGLNTDYLQRLTAAGFPPETVNLVILTHLHTDHVGWNTVEANGSWVPTFPNARYLVARIEHEFWAGYDMDAARRQMFRDSVHPIERAGLLDAIDVPTNGIEVAAGVRLVPTPGHTPGHTSVQLSSHGKRALITGDCIHHPVQLARPEICSCVDIDPPRAQSTRKHLLAELADTETLLLGTHFPPPTAGKVVECGDTYQLKSVTPTNRN</sequence>
<protein>
    <submittedName>
        <fullName evidence="6">MBL fold metallo-hydrolase</fullName>
    </submittedName>
</protein>
<evidence type="ECO:0000313" key="7">
    <source>
        <dbReference type="Proteomes" id="UP000217564"/>
    </source>
</evidence>
<evidence type="ECO:0000256" key="4">
    <source>
        <dbReference type="ARBA" id="ARBA00022833"/>
    </source>
</evidence>
<dbReference type="SMART" id="SM00849">
    <property type="entry name" value="Lactamase_B"/>
    <property type="match status" value="1"/>
</dbReference>
<comment type="similarity">
    <text evidence="1">Belongs to the metallo-beta-lactamase superfamily.</text>
</comment>
<dbReference type="CDD" id="cd16277">
    <property type="entry name" value="metallo-hydrolase-like_MBL-fold"/>
    <property type="match status" value="1"/>
</dbReference>
<comment type="caution">
    <text evidence="6">The sequence shown here is derived from an EMBL/GenBank/DDBJ whole genome shotgun (WGS) entry which is preliminary data.</text>
</comment>
<evidence type="ECO:0000256" key="3">
    <source>
        <dbReference type="ARBA" id="ARBA00022801"/>
    </source>
</evidence>
<dbReference type="GO" id="GO:0016787">
    <property type="term" value="F:hydrolase activity"/>
    <property type="evidence" value="ECO:0007669"/>
    <property type="project" value="UniProtKB-KW"/>
</dbReference>
<keyword evidence="3 6" id="KW-0378">Hydrolase</keyword>